<gene>
    <name evidence="2" type="ORF">EZS27_035768</name>
</gene>
<feature type="transmembrane region" description="Helical" evidence="1">
    <location>
        <begin position="61"/>
        <end position="86"/>
    </location>
</feature>
<comment type="caution">
    <text evidence="2">The sequence shown here is derived from an EMBL/GenBank/DDBJ whole genome shotgun (WGS) entry which is preliminary data.</text>
</comment>
<evidence type="ECO:0000313" key="2">
    <source>
        <dbReference type="EMBL" id="KAA6313461.1"/>
    </source>
</evidence>
<feature type="transmembrane region" description="Helical" evidence="1">
    <location>
        <begin position="21"/>
        <end position="49"/>
    </location>
</feature>
<keyword evidence="1" id="KW-0812">Transmembrane</keyword>
<name>A0A5J4PXC0_9ZZZZ</name>
<proteinExistence type="predicted"/>
<dbReference type="AlphaFoldDB" id="A0A5J4PXC0"/>
<sequence>MRNEEKIRKQKNFLLWNQHKIWLKLLGLGAVVGLIYAFGTSFSAVVGVYLGYKVLRLVLRLFSLVLSLVFTLVSIIILIAIISLLIF</sequence>
<organism evidence="2">
    <name type="scientific">termite gut metagenome</name>
    <dbReference type="NCBI Taxonomy" id="433724"/>
    <lineage>
        <taxon>unclassified sequences</taxon>
        <taxon>metagenomes</taxon>
        <taxon>organismal metagenomes</taxon>
    </lineage>
</organism>
<dbReference type="EMBL" id="SNRY01006053">
    <property type="protein sequence ID" value="KAA6313461.1"/>
    <property type="molecule type" value="Genomic_DNA"/>
</dbReference>
<evidence type="ECO:0000256" key="1">
    <source>
        <dbReference type="SAM" id="Phobius"/>
    </source>
</evidence>
<keyword evidence="1" id="KW-0472">Membrane</keyword>
<keyword evidence="1" id="KW-1133">Transmembrane helix</keyword>
<reference evidence="2" key="1">
    <citation type="submission" date="2019-03" db="EMBL/GenBank/DDBJ databases">
        <title>Single cell metagenomics reveals metabolic interactions within the superorganism composed of flagellate Streblomastix strix and complex community of Bacteroidetes bacteria on its surface.</title>
        <authorList>
            <person name="Treitli S.C."/>
            <person name="Kolisko M."/>
            <person name="Husnik F."/>
            <person name="Keeling P."/>
            <person name="Hampl V."/>
        </authorList>
    </citation>
    <scope>NUCLEOTIDE SEQUENCE</scope>
    <source>
        <strain evidence="2">STM</strain>
    </source>
</reference>
<accession>A0A5J4PXC0</accession>
<protein>
    <submittedName>
        <fullName evidence="2">Uncharacterized protein</fullName>
    </submittedName>
</protein>